<sequence length="150" mass="17417">MAWKSIRQHERINGDRGASLRQQWRCCTDVQNSVQRSCLRQRRWAEADAEFLEWIKTKAAQSSSSEIVDRPEIYGGFASRQKYLRSYTFEKRKSWKAEKARRWALLSEKPKRPASASSDVSSIRGRRPCSVLETVLGFFFLCAVKPEVRG</sequence>
<evidence type="ECO:0000313" key="2">
    <source>
        <dbReference type="Proteomes" id="UP001346149"/>
    </source>
</evidence>
<accession>A0AAN7R2R4</accession>
<comment type="caution">
    <text evidence="1">The sequence shown here is derived from an EMBL/GenBank/DDBJ whole genome shotgun (WGS) entry which is preliminary data.</text>
</comment>
<gene>
    <name evidence="1" type="ORF">SAY86_011380</name>
</gene>
<evidence type="ECO:0000313" key="1">
    <source>
        <dbReference type="EMBL" id="KAK4787547.1"/>
    </source>
</evidence>
<organism evidence="1 2">
    <name type="scientific">Trapa natans</name>
    <name type="common">Water chestnut</name>
    <dbReference type="NCBI Taxonomy" id="22666"/>
    <lineage>
        <taxon>Eukaryota</taxon>
        <taxon>Viridiplantae</taxon>
        <taxon>Streptophyta</taxon>
        <taxon>Embryophyta</taxon>
        <taxon>Tracheophyta</taxon>
        <taxon>Spermatophyta</taxon>
        <taxon>Magnoliopsida</taxon>
        <taxon>eudicotyledons</taxon>
        <taxon>Gunneridae</taxon>
        <taxon>Pentapetalae</taxon>
        <taxon>rosids</taxon>
        <taxon>malvids</taxon>
        <taxon>Myrtales</taxon>
        <taxon>Lythraceae</taxon>
        <taxon>Trapa</taxon>
    </lineage>
</organism>
<dbReference type="EMBL" id="JAXQNO010000012">
    <property type="protein sequence ID" value="KAK4787547.1"/>
    <property type="molecule type" value="Genomic_DNA"/>
</dbReference>
<dbReference type="Proteomes" id="UP001346149">
    <property type="component" value="Unassembled WGS sequence"/>
</dbReference>
<proteinExistence type="predicted"/>
<reference evidence="1 2" key="1">
    <citation type="journal article" date="2023" name="Hortic Res">
        <title>Pangenome of water caltrop reveals structural variations and asymmetric subgenome divergence after allopolyploidization.</title>
        <authorList>
            <person name="Zhang X."/>
            <person name="Chen Y."/>
            <person name="Wang L."/>
            <person name="Yuan Y."/>
            <person name="Fang M."/>
            <person name="Shi L."/>
            <person name="Lu R."/>
            <person name="Comes H.P."/>
            <person name="Ma Y."/>
            <person name="Chen Y."/>
            <person name="Huang G."/>
            <person name="Zhou Y."/>
            <person name="Zheng Z."/>
            <person name="Qiu Y."/>
        </authorList>
    </citation>
    <scope>NUCLEOTIDE SEQUENCE [LARGE SCALE GENOMIC DNA]</scope>
    <source>
        <strain evidence="1">F231</strain>
    </source>
</reference>
<protein>
    <submittedName>
        <fullName evidence="1">Uncharacterized protein</fullName>
    </submittedName>
</protein>
<name>A0AAN7R2R4_TRANT</name>
<dbReference type="AlphaFoldDB" id="A0AAN7R2R4"/>
<keyword evidence="2" id="KW-1185">Reference proteome</keyword>